<sequence>MVKYNFKKIERKWQNFWEKEGFYQPKDFDKKPKKYILIEFPYPSGDGLHVGHVRSYSALDALARKKRMEGYNVLYPIGWDAFGLPTENYAIKKGIHPSIITKQNIAVFKRQLKSLGLSFDWTREINTTDPDYYKWTQWIFLQFFKRGLAYQAEMPINWCPKCKIGLANEEVVSGKCERCGAETERRTIKQWMLKITKYADRLIEDLDKVDYSEKIKTQQINWIGRSEGTEVDFKIADSGSSAKITVFTTRIDTLFGVTALVISPEHPLTETLTTKENRKKVKEYIEASKKKSDLEREENKEKTGVFTGSYCINPANEEKVPIWVGDYVVATYGGGAVMMVPSHDYRDYDFAKKYNLPIKKVVIPSALLHMTTNADTVASGGKAELRLEAECFVDDGELINSGNFNGLSSEKAREEITRFLEKKEAGKKSVKYKLRDWIFSRQHYWGEPIPIIHCEKCGIVPVPEYDLPVELPYVKKYKPTNTGESPLASIKKWVNVKCPKCKGKAKRETDTMPNWAGSSWYFLRYIDPKNGKKFADFKKLKYWLPIDLYNGGMEHTTLHLLYSRFWHKFLYDLKLVPTLEAYSARRSHGMVLAEDAKKMSKSLGNVINPDEIVKKFGADTLRMYEMFMGPFDQAINWSNQGVVGVFRFLNRVWQLQKKVKKDANQCRECETILHKSVKKLSEDIDNMKFNTAVSQLMILINEMDKEININLDNYKIFLKLLAPLAPHISEELWAQIGEKKSIHLEGWPKYDPAKIKENTFDLVIQINGKMRLVVSAPTGIKEEEAKELALSQERIKRFLSGKTPMKIIYISGKLINIVI</sequence>
<evidence type="ECO:0000256" key="5">
    <source>
        <dbReference type="ARBA" id="ARBA00022840"/>
    </source>
</evidence>
<evidence type="ECO:0000256" key="2">
    <source>
        <dbReference type="ARBA" id="ARBA00022490"/>
    </source>
</evidence>
<dbReference type="InterPro" id="IPR002300">
    <property type="entry name" value="aa-tRNA-synth_Ia"/>
</dbReference>
<dbReference type="Gene3D" id="1.10.730.10">
    <property type="entry name" value="Isoleucyl-tRNA Synthetase, Domain 1"/>
    <property type="match status" value="1"/>
</dbReference>
<dbReference type="NCBIfam" id="TIGR00396">
    <property type="entry name" value="leuS_bact"/>
    <property type="match status" value="1"/>
</dbReference>
<comment type="caution">
    <text evidence="15">The sequence shown here is derived from an EMBL/GenBank/DDBJ whole genome shotgun (WGS) entry which is preliminary data.</text>
</comment>
<dbReference type="Proteomes" id="UP000230228">
    <property type="component" value="Unassembled WGS sequence"/>
</dbReference>
<evidence type="ECO:0000259" key="11">
    <source>
        <dbReference type="Pfam" id="PF00133"/>
    </source>
</evidence>
<dbReference type="GO" id="GO:0006429">
    <property type="term" value="P:leucyl-tRNA aminoacylation"/>
    <property type="evidence" value="ECO:0007669"/>
    <property type="project" value="UniProtKB-UniRule"/>
</dbReference>
<comment type="similarity">
    <text evidence="1 9 10">Belongs to the class-I aminoacyl-tRNA synthetase family.</text>
</comment>
<evidence type="ECO:0000256" key="9">
    <source>
        <dbReference type="HAMAP-Rule" id="MF_00049"/>
    </source>
</evidence>
<dbReference type="InterPro" id="IPR014729">
    <property type="entry name" value="Rossmann-like_a/b/a_fold"/>
</dbReference>
<dbReference type="InterPro" id="IPR013155">
    <property type="entry name" value="M/V/L/I-tRNA-synth_anticd-bd"/>
</dbReference>
<feature type="short sequence motif" description="'KMSKS' region" evidence="9">
    <location>
        <begin position="598"/>
        <end position="602"/>
    </location>
</feature>
<feature type="domain" description="Leucyl-tRNA synthetase editing" evidence="14">
    <location>
        <begin position="221"/>
        <end position="420"/>
    </location>
</feature>
<accession>A0A2M8ERQ8</accession>
<dbReference type="GO" id="GO:0005524">
    <property type="term" value="F:ATP binding"/>
    <property type="evidence" value="ECO:0007669"/>
    <property type="project" value="UniProtKB-UniRule"/>
</dbReference>
<name>A0A2M8ERQ8_9BACT</name>
<feature type="binding site" evidence="9">
    <location>
        <position position="601"/>
    </location>
    <ligand>
        <name>ATP</name>
        <dbReference type="ChEBI" id="CHEBI:30616"/>
    </ligand>
</feature>
<evidence type="ECO:0000256" key="1">
    <source>
        <dbReference type="ARBA" id="ARBA00005594"/>
    </source>
</evidence>
<dbReference type="Pfam" id="PF08264">
    <property type="entry name" value="Anticodon_1"/>
    <property type="match status" value="1"/>
</dbReference>
<comment type="caution">
    <text evidence="9">Lacks conserved residue(s) required for the propagation of feature annotation.</text>
</comment>
<evidence type="ECO:0000259" key="14">
    <source>
        <dbReference type="Pfam" id="PF13603"/>
    </source>
</evidence>
<evidence type="ECO:0000259" key="13">
    <source>
        <dbReference type="Pfam" id="PF09334"/>
    </source>
</evidence>
<comment type="subcellular location">
    <subcellularLocation>
        <location evidence="9">Cytoplasm</location>
    </subcellularLocation>
</comment>
<keyword evidence="7 9" id="KW-0030">Aminoacyl-tRNA synthetase</keyword>
<evidence type="ECO:0000259" key="12">
    <source>
        <dbReference type="Pfam" id="PF08264"/>
    </source>
</evidence>
<dbReference type="HAMAP" id="MF_00049_B">
    <property type="entry name" value="Leu_tRNA_synth_B"/>
    <property type="match status" value="1"/>
</dbReference>
<organism evidence="15 16">
    <name type="scientific">Candidatus Tagabacteria bacterium CG_4_9_14_0_2_um_filter_41_11</name>
    <dbReference type="NCBI Taxonomy" id="1975019"/>
    <lineage>
        <taxon>Bacteria</taxon>
        <taxon>Candidatus Tagaibacteriota</taxon>
    </lineage>
</organism>
<dbReference type="InterPro" id="IPR015413">
    <property type="entry name" value="Methionyl/Leucyl_tRNA_Synth"/>
</dbReference>
<evidence type="ECO:0000256" key="3">
    <source>
        <dbReference type="ARBA" id="ARBA00022598"/>
    </source>
</evidence>
<reference evidence="16" key="1">
    <citation type="submission" date="2017-09" db="EMBL/GenBank/DDBJ databases">
        <title>Depth-based differentiation of microbial function through sediment-hosted aquifers and enrichment of novel symbionts in the deep terrestrial subsurface.</title>
        <authorList>
            <person name="Probst A.J."/>
            <person name="Ladd B."/>
            <person name="Jarett J.K."/>
            <person name="Geller-Mcgrath D.E."/>
            <person name="Sieber C.M.K."/>
            <person name="Emerson J.B."/>
            <person name="Anantharaman K."/>
            <person name="Thomas B.C."/>
            <person name="Malmstrom R."/>
            <person name="Stieglmeier M."/>
            <person name="Klingl A."/>
            <person name="Woyke T."/>
            <person name="Ryan C.M."/>
            <person name="Banfield J.F."/>
        </authorList>
    </citation>
    <scope>NUCLEOTIDE SEQUENCE [LARGE SCALE GENOMIC DNA]</scope>
</reference>
<gene>
    <name evidence="9" type="primary">leuS</name>
    <name evidence="15" type="ORF">CO056_00430</name>
</gene>
<dbReference type="GO" id="GO:0005829">
    <property type="term" value="C:cytosol"/>
    <property type="evidence" value="ECO:0007669"/>
    <property type="project" value="TreeGrafter"/>
</dbReference>
<keyword evidence="5 9" id="KW-0067">ATP-binding</keyword>
<dbReference type="EC" id="6.1.1.4" evidence="9"/>
<dbReference type="InterPro" id="IPR002302">
    <property type="entry name" value="Leu-tRNA-ligase"/>
</dbReference>
<dbReference type="CDD" id="cd07958">
    <property type="entry name" value="Anticodon_Ia_Leu_BEm"/>
    <property type="match status" value="1"/>
</dbReference>
<dbReference type="Pfam" id="PF09334">
    <property type="entry name" value="tRNA-synt_1g"/>
    <property type="match status" value="1"/>
</dbReference>
<dbReference type="InterPro" id="IPR025709">
    <property type="entry name" value="Leu_tRNA-synth_edit"/>
</dbReference>
<dbReference type="Gene3D" id="3.10.20.590">
    <property type="match status" value="1"/>
</dbReference>
<dbReference type="EMBL" id="PFSH01000005">
    <property type="protein sequence ID" value="PJC25397.1"/>
    <property type="molecule type" value="Genomic_DNA"/>
</dbReference>
<evidence type="ECO:0000256" key="6">
    <source>
        <dbReference type="ARBA" id="ARBA00022917"/>
    </source>
</evidence>
<dbReference type="FunFam" id="3.40.50.620:FF:000077">
    <property type="entry name" value="Leucine--tRNA ligase"/>
    <property type="match status" value="1"/>
</dbReference>
<evidence type="ECO:0000256" key="8">
    <source>
        <dbReference type="ARBA" id="ARBA00047469"/>
    </source>
</evidence>
<keyword evidence="4 9" id="KW-0547">Nucleotide-binding</keyword>
<dbReference type="AlphaFoldDB" id="A0A2M8ERQ8"/>
<dbReference type="InterPro" id="IPR001412">
    <property type="entry name" value="aa-tRNA-synth_I_CS"/>
</dbReference>
<dbReference type="PANTHER" id="PTHR43740:SF2">
    <property type="entry name" value="LEUCINE--TRNA LIGASE, MITOCHONDRIAL"/>
    <property type="match status" value="1"/>
</dbReference>
<dbReference type="Gene3D" id="3.40.50.620">
    <property type="entry name" value="HUPs"/>
    <property type="match status" value="2"/>
</dbReference>
<keyword evidence="6 9" id="KW-0648">Protein biosynthesis</keyword>
<feature type="domain" description="Aminoacyl-tRNA synthetase class Ia" evidence="11">
    <location>
        <begin position="421"/>
        <end position="638"/>
    </location>
</feature>
<dbReference type="PROSITE" id="PS00178">
    <property type="entry name" value="AA_TRNA_LIGASE_I"/>
    <property type="match status" value="1"/>
</dbReference>
<comment type="catalytic activity">
    <reaction evidence="8 9">
        <text>tRNA(Leu) + L-leucine + ATP = L-leucyl-tRNA(Leu) + AMP + diphosphate</text>
        <dbReference type="Rhea" id="RHEA:11688"/>
        <dbReference type="Rhea" id="RHEA-COMP:9613"/>
        <dbReference type="Rhea" id="RHEA-COMP:9622"/>
        <dbReference type="ChEBI" id="CHEBI:30616"/>
        <dbReference type="ChEBI" id="CHEBI:33019"/>
        <dbReference type="ChEBI" id="CHEBI:57427"/>
        <dbReference type="ChEBI" id="CHEBI:78442"/>
        <dbReference type="ChEBI" id="CHEBI:78494"/>
        <dbReference type="ChEBI" id="CHEBI:456215"/>
        <dbReference type="EC" id="6.1.1.4"/>
    </reaction>
</comment>
<protein>
    <recommendedName>
        <fullName evidence="9">Leucine--tRNA ligase</fullName>
        <ecNumber evidence="9">6.1.1.4</ecNumber>
    </recommendedName>
    <alternativeName>
        <fullName evidence="9">Leucyl-tRNA synthetase</fullName>
        <shortName evidence="9">LeuRS</shortName>
    </alternativeName>
</protein>
<dbReference type="GO" id="GO:0004823">
    <property type="term" value="F:leucine-tRNA ligase activity"/>
    <property type="evidence" value="ECO:0007669"/>
    <property type="project" value="UniProtKB-UniRule"/>
</dbReference>
<dbReference type="SUPFAM" id="SSF47323">
    <property type="entry name" value="Anticodon-binding domain of a subclass of class I aminoacyl-tRNA synthetases"/>
    <property type="match status" value="1"/>
</dbReference>
<evidence type="ECO:0000313" key="16">
    <source>
        <dbReference type="Proteomes" id="UP000230228"/>
    </source>
</evidence>
<dbReference type="Pfam" id="PF00133">
    <property type="entry name" value="tRNA-synt_1"/>
    <property type="match status" value="1"/>
</dbReference>
<keyword evidence="3 9" id="KW-0436">Ligase</keyword>
<evidence type="ECO:0000256" key="4">
    <source>
        <dbReference type="ARBA" id="ARBA00022741"/>
    </source>
</evidence>
<proteinExistence type="inferred from homology"/>
<evidence type="ECO:0000313" key="15">
    <source>
        <dbReference type="EMBL" id="PJC25397.1"/>
    </source>
</evidence>
<dbReference type="FunFam" id="3.40.50.620:FF:000056">
    <property type="entry name" value="Leucine--tRNA ligase"/>
    <property type="match status" value="1"/>
</dbReference>
<feature type="domain" description="Methionyl/Leucyl tRNA synthetase" evidence="13">
    <location>
        <begin position="38"/>
        <end position="185"/>
    </location>
</feature>
<dbReference type="InterPro" id="IPR009008">
    <property type="entry name" value="Val/Leu/Ile-tRNA-synth_edit"/>
</dbReference>
<evidence type="ECO:0000256" key="10">
    <source>
        <dbReference type="RuleBase" id="RU363035"/>
    </source>
</evidence>
<dbReference type="InterPro" id="IPR009080">
    <property type="entry name" value="tRNAsynth_Ia_anticodon-bd"/>
</dbReference>
<dbReference type="PANTHER" id="PTHR43740">
    <property type="entry name" value="LEUCYL-TRNA SYNTHETASE"/>
    <property type="match status" value="1"/>
</dbReference>
<dbReference type="SUPFAM" id="SSF50677">
    <property type="entry name" value="ValRS/IleRS/LeuRS editing domain"/>
    <property type="match status" value="1"/>
</dbReference>
<keyword evidence="2 9" id="KW-0963">Cytoplasm</keyword>
<dbReference type="Pfam" id="PF13603">
    <property type="entry name" value="tRNA-synt_1_2"/>
    <property type="match status" value="1"/>
</dbReference>
<dbReference type="PRINTS" id="PR00985">
    <property type="entry name" value="TRNASYNTHLEU"/>
</dbReference>
<feature type="domain" description="Methionyl/Valyl/Leucyl/Isoleucyl-tRNA synthetase anticodon-binding" evidence="12">
    <location>
        <begin position="672"/>
        <end position="777"/>
    </location>
</feature>
<dbReference type="GO" id="GO:0002161">
    <property type="term" value="F:aminoacyl-tRNA deacylase activity"/>
    <property type="evidence" value="ECO:0007669"/>
    <property type="project" value="InterPro"/>
</dbReference>
<dbReference type="FunFam" id="1.10.730.10:FF:000011">
    <property type="entry name" value="Leucine--tRNA ligase chloroplastic/mitochondrial"/>
    <property type="match status" value="1"/>
</dbReference>
<evidence type="ECO:0000256" key="7">
    <source>
        <dbReference type="ARBA" id="ARBA00023146"/>
    </source>
</evidence>
<dbReference type="SUPFAM" id="SSF52374">
    <property type="entry name" value="Nucleotidylyl transferase"/>
    <property type="match status" value="1"/>
</dbReference>